<evidence type="ECO:0000256" key="2">
    <source>
        <dbReference type="ARBA" id="ARBA00023315"/>
    </source>
</evidence>
<dbReference type="Pfam" id="PF00583">
    <property type="entry name" value="Acetyltransf_1"/>
    <property type="match status" value="1"/>
</dbReference>
<protein>
    <recommendedName>
        <fullName evidence="3">N-acetyltransferase domain-containing protein</fullName>
    </recommendedName>
</protein>
<reference evidence="4" key="1">
    <citation type="submission" date="2020-02" db="EMBL/GenBank/DDBJ databases">
        <authorList>
            <person name="Meier V. D."/>
        </authorList>
    </citation>
    <scope>NUCLEOTIDE SEQUENCE</scope>
    <source>
        <strain evidence="4">AVDCRST_MAG67</strain>
    </source>
</reference>
<dbReference type="GO" id="GO:0016747">
    <property type="term" value="F:acyltransferase activity, transferring groups other than amino-acyl groups"/>
    <property type="evidence" value="ECO:0007669"/>
    <property type="project" value="InterPro"/>
</dbReference>
<dbReference type="CDD" id="cd04301">
    <property type="entry name" value="NAT_SF"/>
    <property type="match status" value="1"/>
</dbReference>
<keyword evidence="1" id="KW-0808">Transferase</keyword>
<dbReference type="PANTHER" id="PTHR43877">
    <property type="entry name" value="AMINOALKYLPHOSPHONATE N-ACETYLTRANSFERASE-RELATED-RELATED"/>
    <property type="match status" value="1"/>
</dbReference>
<evidence type="ECO:0000313" key="4">
    <source>
        <dbReference type="EMBL" id="CAA9488118.1"/>
    </source>
</evidence>
<dbReference type="EMBL" id="CADCVQ010000056">
    <property type="protein sequence ID" value="CAA9488118.1"/>
    <property type="molecule type" value="Genomic_DNA"/>
</dbReference>
<dbReference type="InterPro" id="IPR050832">
    <property type="entry name" value="Bact_Acetyltransf"/>
</dbReference>
<dbReference type="SUPFAM" id="SSF55729">
    <property type="entry name" value="Acyl-CoA N-acyltransferases (Nat)"/>
    <property type="match status" value="1"/>
</dbReference>
<dbReference type="InterPro" id="IPR016181">
    <property type="entry name" value="Acyl_CoA_acyltransferase"/>
</dbReference>
<gene>
    <name evidence="4" type="ORF">AVDCRST_MAG67-1178</name>
</gene>
<sequence length="161" mass="17775">MATSRTARAWLAQPHEAEAIAALLVAFRNHMGSDRPSDNAFLASVERLLEDRETEFLLAAPDDDSPPAGVLQLRFRFSVWKAAPDAWLEDLFVAERARRAGVADALVALALEHAQARRAKRIELDCNERNAGALALYERHGFSPRSKGSEGRDLFLGRPLG</sequence>
<dbReference type="Gene3D" id="3.40.630.30">
    <property type="match status" value="1"/>
</dbReference>
<evidence type="ECO:0000259" key="3">
    <source>
        <dbReference type="PROSITE" id="PS51186"/>
    </source>
</evidence>
<evidence type="ECO:0000256" key="1">
    <source>
        <dbReference type="ARBA" id="ARBA00022679"/>
    </source>
</evidence>
<organism evidence="4">
    <name type="scientific">uncultured Solirubrobacteraceae bacterium</name>
    <dbReference type="NCBI Taxonomy" id="1162706"/>
    <lineage>
        <taxon>Bacteria</taxon>
        <taxon>Bacillati</taxon>
        <taxon>Actinomycetota</taxon>
        <taxon>Thermoleophilia</taxon>
        <taxon>Solirubrobacterales</taxon>
        <taxon>Solirubrobacteraceae</taxon>
        <taxon>environmental samples</taxon>
    </lineage>
</organism>
<accession>A0A6J4S2Q8</accession>
<dbReference type="PANTHER" id="PTHR43877:SF2">
    <property type="entry name" value="AMINOALKYLPHOSPHONATE N-ACETYLTRANSFERASE-RELATED"/>
    <property type="match status" value="1"/>
</dbReference>
<feature type="domain" description="N-acetyltransferase" evidence="3">
    <location>
        <begin position="7"/>
        <end position="161"/>
    </location>
</feature>
<name>A0A6J4S2Q8_9ACTN</name>
<dbReference type="PROSITE" id="PS51186">
    <property type="entry name" value="GNAT"/>
    <property type="match status" value="1"/>
</dbReference>
<dbReference type="AlphaFoldDB" id="A0A6J4S2Q8"/>
<dbReference type="InterPro" id="IPR000182">
    <property type="entry name" value="GNAT_dom"/>
</dbReference>
<proteinExistence type="predicted"/>
<keyword evidence="2" id="KW-0012">Acyltransferase</keyword>